<organism evidence="5 6">
    <name type="scientific">Streptomyces andamanensis</name>
    <dbReference type="NCBI Taxonomy" id="1565035"/>
    <lineage>
        <taxon>Bacteria</taxon>
        <taxon>Bacillati</taxon>
        <taxon>Actinomycetota</taxon>
        <taxon>Actinomycetes</taxon>
        <taxon>Kitasatosporales</taxon>
        <taxon>Streptomycetaceae</taxon>
        <taxon>Streptomyces</taxon>
    </lineage>
</organism>
<evidence type="ECO:0000256" key="1">
    <source>
        <dbReference type="ARBA" id="ARBA00008061"/>
    </source>
</evidence>
<evidence type="ECO:0000313" key="6">
    <source>
        <dbReference type="Proteomes" id="UP001595824"/>
    </source>
</evidence>
<accession>A0ABV8TJZ9</accession>
<dbReference type="Proteomes" id="UP001595824">
    <property type="component" value="Unassembled WGS sequence"/>
</dbReference>
<dbReference type="InterPro" id="IPR013783">
    <property type="entry name" value="Ig-like_fold"/>
</dbReference>
<dbReference type="Gene3D" id="2.60.40.1180">
    <property type="entry name" value="Golgi alpha-mannosidase II"/>
    <property type="match status" value="1"/>
</dbReference>
<reference evidence="6" key="1">
    <citation type="journal article" date="2019" name="Int. J. Syst. Evol. Microbiol.">
        <title>The Global Catalogue of Microorganisms (GCM) 10K type strain sequencing project: providing services to taxonomists for standard genome sequencing and annotation.</title>
        <authorList>
            <consortium name="The Broad Institute Genomics Platform"/>
            <consortium name="The Broad Institute Genome Sequencing Center for Infectious Disease"/>
            <person name="Wu L."/>
            <person name="Ma J."/>
        </authorList>
    </citation>
    <scope>NUCLEOTIDE SEQUENCE [LARGE SCALE GENOMIC DNA]</scope>
    <source>
        <strain evidence="6">PCU 347</strain>
    </source>
</reference>
<comment type="caution">
    <text evidence="5">The sequence shown here is derived from an EMBL/GenBank/DDBJ whole genome shotgun (WGS) entry which is preliminary data.</text>
</comment>
<dbReference type="Pfam" id="PF00128">
    <property type="entry name" value="Alpha-amylase"/>
    <property type="match status" value="1"/>
</dbReference>
<dbReference type="RefSeq" id="WP_381742098.1">
    <property type="nucleotide sequence ID" value="NZ_JBHSDP010000024.1"/>
</dbReference>
<evidence type="ECO:0000259" key="4">
    <source>
        <dbReference type="SMART" id="SM00642"/>
    </source>
</evidence>
<protein>
    <submittedName>
        <fullName evidence="5">Glycogen debranching protein</fullName>
    </submittedName>
</protein>
<dbReference type="SUPFAM" id="SSF51445">
    <property type="entry name" value="(Trans)glycosidases"/>
    <property type="match status" value="1"/>
</dbReference>
<dbReference type="PANTHER" id="PTHR43002">
    <property type="entry name" value="GLYCOGEN DEBRANCHING ENZYME"/>
    <property type="match status" value="1"/>
</dbReference>
<feature type="region of interest" description="Disordered" evidence="3">
    <location>
        <begin position="459"/>
        <end position="480"/>
    </location>
</feature>
<proteinExistence type="inferred from homology"/>
<dbReference type="InterPro" id="IPR014756">
    <property type="entry name" value="Ig_E-set"/>
</dbReference>
<keyword evidence="2" id="KW-0809">Transit peptide</keyword>
<dbReference type="SUPFAM" id="SSF81296">
    <property type="entry name" value="E set domains"/>
    <property type="match status" value="1"/>
</dbReference>
<feature type="compositionally biased region" description="Basic and acidic residues" evidence="3">
    <location>
        <begin position="459"/>
        <end position="468"/>
    </location>
</feature>
<name>A0ABV8TJZ9_9ACTN</name>
<comment type="similarity">
    <text evidence="1">Belongs to the glycosyl hydrolase 13 family.</text>
</comment>
<dbReference type="SMART" id="SM00642">
    <property type="entry name" value="Aamy"/>
    <property type="match status" value="1"/>
</dbReference>
<feature type="domain" description="Glycosyl hydrolase family 13 catalytic" evidence="4">
    <location>
        <begin position="149"/>
        <end position="546"/>
    </location>
</feature>
<dbReference type="SUPFAM" id="SSF51011">
    <property type="entry name" value="Glycosyl hydrolase domain"/>
    <property type="match status" value="1"/>
</dbReference>
<dbReference type="Pfam" id="PF21156">
    <property type="entry name" value="ISOA1-3_C"/>
    <property type="match status" value="1"/>
</dbReference>
<dbReference type="InterPro" id="IPR004193">
    <property type="entry name" value="Glyco_hydro_13_N"/>
</dbReference>
<dbReference type="CDD" id="cd11326">
    <property type="entry name" value="AmyAc_Glg_debranch"/>
    <property type="match status" value="1"/>
</dbReference>
<dbReference type="InterPro" id="IPR048650">
    <property type="entry name" value="ISOA1-3-like_C"/>
</dbReference>
<dbReference type="Gene3D" id="2.60.40.10">
    <property type="entry name" value="Immunoglobulins"/>
    <property type="match status" value="1"/>
</dbReference>
<sequence length="696" mass="75436">MPATILRTALPRLSVGPGTPQPAGATPVPGGVNFAVPAATAAGLRLVLFDPDDGSVRTEIDFPAEHRVGTVFTMTVRGLDPARTHYAYRVRDARGSLSAPVLDPRARHLAGAGPWGRRPSYRSALAPDTYDWTGDRRPGIPLDELVVYETHVRGYTRDPSSGVAHPGTYRGLQEKIPHLRQLGVNCVELLPVCEFDETDNTYVSPATGEPLRNLWGYNTVAFYAPKAAYATDQAPGAPARELKDLVKALHRAGIEVILDVVFNHTAEGDRRGPTLSFRALDEAGFYLLDDEDRYVNLTATGNTVNCNHPRTRAFVLDCLRYWATEYRVDGFRFDMASILARGTDGALLANPPLPEAIAHDPVLAHCKLIAEATDAAGSYQVGTFPHHHRWGEWNMRYRDAVRRLLLGRPGSVAEFATRLVGSPDLYPGRGATPSVNYITCHDGLTLADWTAYDHRHNEANGEGGRDGIPDEDSWNCGHEGPSDDPGVLALRDRLATTALLLLGASQGVPMLLAGDEFGRTQHGNNNAYSQDTPRGWVDWTRRGEDRGRELFTRRCLAFRRAHPVLRRPDHPDGRTPQGHPYPPVSWHGDLPGRPDWSESSTLLAALLYAHGGDGTVPDCVYLAVNTGGTDRAVLVPPAPAGLRWHLFADTSRAPHRAAHEPGAEPPLDGDRVGVGAHAAVLLVAAPAPALVSAPAA</sequence>
<evidence type="ECO:0000313" key="5">
    <source>
        <dbReference type="EMBL" id="MFC4330984.1"/>
    </source>
</evidence>
<keyword evidence="6" id="KW-1185">Reference proteome</keyword>
<dbReference type="InterPro" id="IPR017853">
    <property type="entry name" value="GH"/>
</dbReference>
<dbReference type="InterPro" id="IPR006047">
    <property type="entry name" value="GH13_cat_dom"/>
</dbReference>
<dbReference type="InterPro" id="IPR013780">
    <property type="entry name" value="Glyco_hydro_b"/>
</dbReference>
<dbReference type="Pfam" id="PF02922">
    <property type="entry name" value="CBM_48"/>
    <property type="match status" value="1"/>
</dbReference>
<gene>
    <name evidence="5" type="ORF">ACFPC0_25005</name>
</gene>
<dbReference type="Gene3D" id="3.20.20.80">
    <property type="entry name" value="Glycosidases"/>
    <property type="match status" value="1"/>
</dbReference>
<evidence type="ECO:0000256" key="3">
    <source>
        <dbReference type="SAM" id="MobiDB-lite"/>
    </source>
</evidence>
<dbReference type="EMBL" id="JBHSDP010000024">
    <property type="protein sequence ID" value="MFC4330984.1"/>
    <property type="molecule type" value="Genomic_DNA"/>
</dbReference>
<evidence type="ECO:0000256" key="2">
    <source>
        <dbReference type="ARBA" id="ARBA00022946"/>
    </source>
</evidence>